<reference evidence="2 3" key="1">
    <citation type="submission" date="2018-03" db="EMBL/GenBank/DDBJ databases">
        <title>Genomic Encyclopedia of Type Strains, Phase III (KMG-III): the genomes of soil and plant-associated and newly described type strains.</title>
        <authorList>
            <person name="Whitman W."/>
        </authorList>
    </citation>
    <scope>NUCLEOTIDE SEQUENCE [LARGE SCALE GENOMIC DNA]</scope>
    <source>
        <strain evidence="2 3">CGMCC 4.7067</strain>
    </source>
</reference>
<dbReference type="AlphaFoldDB" id="A0A2T0UR61"/>
<dbReference type="EMBL" id="PVTJ01000002">
    <property type="protein sequence ID" value="PRY60422.1"/>
    <property type="molecule type" value="Genomic_DNA"/>
</dbReference>
<sequence>MPEHAAPEPGFTVNDPRVHNLIQGQEVQLHMHQPVQAAVHSFADGPLLVGRIPNAAPARIARYGLIAAEGPTVLTGLTGAGKTEVAAEHARRQWNAGELDLLVWADAATREGIAAAFAAAAAAVRGDDPADEEAAAVRFLTWLDRPNAPRWLVVLDGVTDPGHLAGLWPPETSRGQTILTTQIRSTAIDGHRVHLGPFTSDWSATYLEWRLGAGSRALDGAAELAAALGHLPRALALAAAHLLDRPGTTCRGYLASLPDAGAPVTAAIHPVIAAAASDDLPRLASSVLELACRLDPAGIPLALFTSDRALRTFADVSSGRSDTPPTRADVEDALAALHRLSLVDIDGDAVSVHPLVQRAAGEILEARGREATIRIAGYIFHDIWPGEDDPRMPLFIANVERMLANTDGSLFADGFAAKVLFDAVRHIGTTRPIGDAVAYAERFAAACETHLGADHADTMDALAWVDHWRARTGETFAEDE</sequence>
<dbReference type="RefSeq" id="WP_146147967.1">
    <property type="nucleotide sequence ID" value="NZ_PVTJ01000002.1"/>
</dbReference>
<dbReference type="Gene3D" id="3.40.50.300">
    <property type="entry name" value="P-loop containing nucleotide triphosphate hydrolases"/>
    <property type="match status" value="1"/>
</dbReference>
<comment type="caution">
    <text evidence="2">The sequence shown here is derived from an EMBL/GenBank/DDBJ whole genome shotgun (WGS) entry which is preliminary data.</text>
</comment>
<evidence type="ECO:0000313" key="3">
    <source>
        <dbReference type="Proteomes" id="UP000238176"/>
    </source>
</evidence>
<dbReference type="InterPro" id="IPR027417">
    <property type="entry name" value="P-loop_NTPase"/>
</dbReference>
<dbReference type="SUPFAM" id="SSF52540">
    <property type="entry name" value="P-loop containing nucleoside triphosphate hydrolases"/>
    <property type="match status" value="1"/>
</dbReference>
<name>A0A2T0UR61_9ACTN</name>
<organism evidence="2 3">
    <name type="scientific">Glycomyces artemisiae</name>
    <dbReference type="NCBI Taxonomy" id="1076443"/>
    <lineage>
        <taxon>Bacteria</taxon>
        <taxon>Bacillati</taxon>
        <taxon>Actinomycetota</taxon>
        <taxon>Actinomycetes</taxon>
        <taxon>Glycomycetales</taxon>
        <taxon>Glycomycetaceae</taxon>
        <taxon>Glycomyces</taxon>
    </lineage>
</organism>
<feature type="domain" description="DUF7779" evidence="1">
    <location>
        <begin position="277"/>
        <end position="361"/>
    </location>
</feature>
<evidence type="ECO:0000259" key="1">
    <source>
        <dbReference type="Pfam" id="PF25000"/>
    </source>
</evidence>
<dbReference type="Pfam" id="PF25000">
    <property type="entry name" value="DUF7779"/>
    <property type="match status" value="1"/>
</dbReference>
<dbReference type="InterPro" id="IPR056681">
    <property type="entry name" value="DUF7779"/>
</dbReference>
<keyword evidence="3" id="KW-1185">Reference proteome</keyword>
<gene>
    <name evidence="2" type="ORF">B0I28_10226</name>
</gene>
<protein>
    <recommendedName>
        <fullName evidence="1">DUF7779 domain-containing protein</fullName>
    </recommendedName>
</protein>
<dbReference type="Proteomes" id="UP000238176">
    <property type="component" value="Unassembled WGS sequence"/>
</dbReference>
<dbReference type="OrthoDB" id="3885120at2"/>
<proteinExistence type="predicted"/>
<accession>A0A2T0UR61</accession>
<evidence type="ECO:0000313" key="2">
    <source>
        <dbReference type="EMBL" id="PRY60422.1"/>
    </source>
</evidence>